<evidence type="ECO:0008006" key="3">
    <source>
        <dbReference type="Google" id="ProtNLM"/>
    </source>
</evidence>
<dbReference type="EMBL" id="SIOP01000008">
    <property type="protein sequence ID" value="TAY41473.1"/>
    <property type="molecule type" value="Genomic_DNA"/>
</dbReference>
<evidence type="ECO:0000313" key="1">
    <source>
        <dbReference type="EMBL" id="TAY41473.1"/>
    </source>
</evidence>
<dbReference type="GO" id="GO:0008641">
    <property type="term" value="F:ubiquitin-like modifier activating enzyme activity"/>
    <property type="evidence" value="ECO:0007669"/>
    <property type="project" value="InterPro"/>
</dbReference>
<dbReference type="Proteomes" id="UP000292974">
    <property type="component" value="Unassembled WGS sequence"/>
</dbReference>
<evidence type="ECO:0000313" key="2">
    <source>
        <dbReference type="Proteomes" id="UP000292974"/>
    </source>
</evidence>
<reference evidence="1 2" key="1">
    <citation type="submission" date="2019-02" db="EMBL/GenBank/DDBJ databases">
        <title>The genomic architecture of introgression among sibling species of bacteria.</title>
        <authorList>
            <person name="Cavassim M.I.A."/>
            <person name="Moeskjaer S."/>
            <person name="Moslemi C."/>
            <person name="Fields B."/>
            <person name="Bachmann A."/>
            <person name="Vilhjalmsson B."/>
            <person name="Schierup M.H."/>
            <person name="Young J.P.W."/>
            <person name="Andersen S.U."/>
        </authorList>
    </citation>
    <scope>NUCLEOTIDE SEQUENCE [LARGE SCALE GENOMIC DNA]</scope>
    <source>
        <strain evidence="1 2">SM135B</strain>
    </source>
</reference>
<organism evidence="1 2">
    <name type="scientific">Rhizobium leguminosarum</name>
    <dbReference type="NCBI Taxonomy" id="384"/>
    <lineage>
        <taxon>Bacteria</taxon>
        <taxon>Pseudomonadati</taxon>
        <taxon>Pseudomonadota</taxon>
        <taxon>Alphaproteobacteria</taxon>
        <taxon>Hyphomicrobiales</taxon>
        <taxon>Rhizobiaceae</taxon>
        <taxon>Rhizobium/Agrobacterium group</taxon>
        <taxon>Rhizobium</taxon>
    </lineage>
</organism>
<gene>
    <name evidence="1" type="ORF">ELH90_38120</name>
</gene>
<comment type="caution">
    <text evidence="1">The sequence shown here is derived from an EMBL/GenBank/DDBJ whole genome shotgun (WGS) entry which is preliminary data.</text>
</comment>
<dbReference type="SUPFAM" id="SSF69572">
    <property type="entry name" value="Activating enzymes of the ubiquitin-like proteins"/>
    <property type="match status" value="1"/>
</dbReference>
<accession>A0A7M3DIS5</accession>
<name>A0A7M3DIS5_RHILE</name>
<dbReference type="InterPro" id="IPR035985">
    <property type="entry name" value="Ubiquitin-activating_enz"/>
</dbReference>
<sequence>MTLIDALSRTLLLMRTDLDANVSDAELTAALTSIKVVLHAGWDAVVTHSGQSALVTAALTLARSGHEVWVDGEEVDAIGPQPPLARGPLLAALRAVGDDLLPDRPIQLGVPSAPDVSVVFGQAQPAADALRVISVDASGWEARQGLHSTPWTGGDWPVGGIGVGVLVASEAFRIAMRRLAARARDRAYFDAVYAPSSQILFLLAPPDTPRQAQLPEFDFVSGGAIANAALFTLARLPGVSGRARVLDDDVSALSNLNRNAMLTRSALDWYKVEDLARLTGGLVIDPRPVRYEDGMAIAPTVLVGVDDIASRWAVQAAGPLWLGVGATEGFSAMVSSHAEGQACAGCLHPVAAAPAGPIPTAAFVSLLSGLLLVARWQRALGADGEALANQQTFVNALRPEGWSFGSMPVAPNANCPVGCKASVRRRAA</sequence>
<dbReference type="AlphaFoldDB" id="A0A7M3DIS5"/>
<dbReference type="RefSeq" id="WP_130666336.1">
    <property type="nucleotide sequence ID" value="NZ_SILA01000004.1"/>
</dbReference>
<dbReference type="Gene3D" id="3.40.50.720">
    <property type="entry name" value="NAD(P)-binding Rossmann-like Domain"/>
    <property type="match status" value="1"/>
</dbReference>
<proteinExistence type="predicted"/>
<protein>
    <recommendedName>
        <fullName evidence="3">THIF-type NAD/FAD binding fold domain-containing protein</fullName>
    </recommendedName>
</protein>